<dbReference type="PaxDb" id="121845-A0A1S3DBC0"/>
<dbReference type="GeneID" id="103515242"/>
<evidence type="ECO:0000256" key="6">
    <source>
        <dbReference type="ARBA" id="ARBA00023136"/>
    </source>
</evidence>
<organism evidence="10 11">
    <name type="scientific">Diaphorina citri</name>
    <name type="common">Asian citrus psyllid</name>
    <dbReference type="NCBI Taxonomy" id="121845"/>
    <lineage>
        <taxon>Eukaryota</taxon>
        <taxon>Metazoa</taxon>
        <taxon>Ecdysozoa</taxon>
        <taxon>Arthropoda</taxon>
        <taxon>Hexapoda</taxon>
        <taxon>Insecta</taxon>
        <taxon>Pterygota</taxon>
        <taxon>Neoptera</taxon>
        <taxon>Paraneoptera</taxon>
        <taxon>Hemiptera</taxon>
        <taxon>Sternorrhyncha</taxon>
        <taxon>Psylloidea</taxon>
        <taxon>Psyllidae</taxon>
        <taxon>Diaphorininae</taxon>
        <taxon>Diaphorina</taxon>
    </lineage>
</organism>
<gene>
    <name evidence="11" type="primary">LOC103515242</name>
</gene>
<evidence type="ECO:0000256" key="7">
    <source>
        <dbReference type="PIRSR" id="PIRSR608901-1"/>
    </source>
</evidence>
<evidence type="ECO:0000256" key="1">
    <source>
        <dbReference type="ARBA" id="ARBA00004141"/>
    </source>
</evidence>
<evidence type="ECO:0000313" key="11">
    <source>
        <dbReference type="RefSeq" id="XP_008478393.1"/>
    </source>
</evidence>
<feature type="transmembrane region" description="Helical" evidence="9">
    <location>
        <begin position="285"/>
        <end position="304"/>
    </location>
</feature>
<feature type="transmembrane region" description="Helical" evidence="9">
    <location>
        <begin position="34"/>
        <end position="52"/>
    </location>
</feature>
<comment type="cofactor">
    <cofactor evidence="8">
        <name>Zn(2+)</name>
        <dbReference type="ChEBI" id="CHEBI:29105"/>
    </cofactor>
</comment>
<feature type="binding site" evidence="8">
    <location>
        <position position="221"/>
    </location>
    <ligand>
        <name>Zn(2+)</name>
        <dbReference type="ChEBI" id="CHEBI:29105"/>
        <note>catalytic</note>
    </ligand>
</feature>
<feature type="transmembrane region" description="Helical" evidence="9">
    <location>
        <begin position="170"/>
        <end position="189"/>
    </location>
</feature>
<feature type="binding site" evidence="8">
    <location>
        <position position="81"/>
    </location>
    <ligand>
        <name>Zn(2+)</name>
        <dbReference type="ChEBI" id="CHEBI:29105"/>
        <note>catalytic</note>
    </ligand>
</feature>
<feature type="transmembrane region" description="Helical" evidence="9">
    <location>
        <begin position="64"/>
        <end position="84"/>
    </location>
</feature>
<dbReference type="RefSeq" id="XP_008478393.1">
    <property type="nucleotide sequence ID" value="XM_008480171.3"/>
</dbReference>
<comment type="similarity">
    <text evidence="2 9">Belongs to the alkaline ceramidase family.</text>
</comment>
<feature type="binding site" evidence="7">
    <location>
        <position position="20"/>
    </location>
    <ligand>
        <name>Ca(2+)</name>
        <dbReference type="ChEBI" id="CHEBI:29108"/>
    </ligand>
</feature>
<dbReference type="PANTHER" id="PTHR46187:SF3">
    <property type="entry name" value="ALKALINE CERAMIDASE 3"/>
    <property type="match status" value="1"/>
</dbReference>
<keyword evidence="4 9" id="KW-0378">Hydrolase</keyword>
<keyword evidence="5 9" id="KW-1133">Transmembrane helix</keyword>
<dbReference type="Pfam" id="PF05875">
    <property type="entry name" value="Ceramidase"/>
    <property type="match status" value="1"/>
</dbReference>
<evidence type="ECO:0000256" key="5">
    <source>
        <dbReference type="ARBA" id="ARBA00022989"/>
    </source>
</evidence>
<feature type="transmembrane region" description="Helical" evidence="9">
    <location>
        <begin position="143"/>
        <end position="163"/>
    </location>
</feature>
<evidence type="ECO:0000256" key="8">
    <source>
        <dbReference type="PIRSR" id="PIRSR608901-2"/>
    </source>
</evidence>
<comment type="function">
    <text evidence="9">Hydrolyzes the sphingolipid ceramide into sphingosine and free fatty acid.</text>
</comment>
<dbReference type="GO" id="GO:0006672">
    <property type="term" value="P:ceramide metabolic process"/>
    <property type="evidence" value="ECO:0007669"/>
    <property type="project" value="InterPro"/>
</dbReference>
<dbReference type="Proteomes" id="UP000079169">
    <property type="component" value="Unplaced"/>
</dbReference>
<keyword evidence="10" id="KW-1185">Reference proteome</keyword>
<keyword evidence="8" id="KW-0862">Zinc</keyword>
<comment type="subcellular location">
    <subcellularLocation>
        <location evidence="1">Membrane</location>
        <topology evidence="1">Multi-pass membrane protein</topology>
    </subcellularLocation>
</comment>
<comment type="caution">
    <text evidence="9">Lacks conserved residue(s) required for the propagation of feature annotation.</text>
</comment>
<keyword evidence="6 9" id="KW-0472">Membrane</keyword>
<evidence type="ECO:0000313" key="10">
    <source>
        <dbReference type="Proteomes" id="UP000079169"/>
    </source>
</evidence>
<dbReference type="GO" id="GO:0016811">
    <property type="term" value="F:hydrolase activity, acting on carbon-nitrogen (but not peptide) bonds, in linear amides"/>
    <property type="evidence" value="ECO:0007669"/>
    <property type="project" value="InterPro"/>
</dbReference>
<dbReference type="GO" id="GO:0046872">
    <property type="term" value="F:metal ion binding"/>
    <property type="evidence" value="ECO:0007669"/>
    <property type="project" value="UniProtKB-KW"/>
</dbReference>
<feature type="binding site" evidence="7">
    <location>
        <position position="33"/>
    </location>
    <ligand>
        <name>Ca(2+)</name>
        <dbReference type="ChEBI" id="CHEBI:29108"/>
    </ligand>
</feature>
<keyword evidence="3 9" id="KW-0812">Transmembrane</keyword>
<feature type="transmembrane region" description="Helical" evidence="9">
    <location>
        <begin position="253"/>
        <end position="273"/>
    </location>
</feature>
<dbReference type="EC" id="3.5.1.-" evidence="9"/>
<accession>A0A1S3DBC0</accession>
<feature type="transmembrane region" description="Helical" evidence="9">
    <location>
        <begin position="316"/>
        <end position="332"/>
    </location>
</feature>
<feature type="transmembrane region" description="Helical" evidence="9">
    <location>
        <begin position="90"/>
        <end position="108"/>
    </location>
</feature>
<evidence type="ECO:0000256" key="2">
    <source>
        <dbReference type="ARBA" id="ARBA00009780"/>
    </source>
</evidence>
<keyword evidence="9" id="KW-0443">Lipid metabolism</keyword>
<reference evidence="11" key="1">
    <citation type="submission" date="2025-08" db="UniProtKB">
        <authorList>
            <consortium name="RefSeq"/>
        </authorList>
    </citation>
    <scope>IDENTIFICATION</scope>
</reference>
<sequence>MAPLADQAGYWGERTSTVDWCEKNYVESYYVAEMWNTVSNLVMMLQALYGIYDVFRNDFEKKFIIAYTFLFVVGMGSWAFHMTLLYEMQLFDELPMVWGTCFSLYLLCDIKSPKSLSKPGLVAGLLLSISFTLIYLYNPLPVLHNTAFAILAISSYVLQICMIRQTRCRLCATLYALSFACYLFGFALWNVDKFYCDNLTSFRESIPGWISPTTQLHAWWHCFAGHGTYLSVLLTSFRESIPGWISPTTQLHAWWHCFAGHAFAILAISSYVLQICMIRQTRCRLCATLYALSFACYLFGFALWNVDKFYCDNLTEPFLFVFTYAVITMSCAQL</sequence>
<evidence type="ECO:0000256" key="3">
    <source>
        <dbReference type="ARBA" id="ARBA00022692"/>
    </source>
</evidence>
<feature type="binding site" evidence="7">
    <location>
        <position position="19"/>
    </location>
    <ligand>
        <name>Ca(2+)</name>
        <dbReference type="ChEBI" id="CHEBI:29108"/>
    </ligand>
</feature>
<dbReference type="STRING" id="121845.A0A1S3DBC0"/>
<dbReference type="GO" id="GO:0071602">
    <property type="term" value="P:phytosphingosine biosynthetic process"/>
    <property type="evidence" value="ECO:0007669"/>
    <property type="project" value="TreeGrafter"/>
</dbReference>
<feature type="binding site" evidence="8">
    <location>
        <position position="217"/>
    </location>
    <ligand>
        <name>Zn(2+)</name>
        <dbReference type="ChEBI" id="CHEBI:29105"/>
        <note>catalytic</note>
    </ligand>
</feature>
<feature type="transmembrane region" description="Helical" evidence="9">
    <location>
        <begin position="120"/>
        <end position="137"/>
    </location>
</feature>
<feature type="binding site" evidence="7">
    <location>
        <position position="24"/>
    </location>
    <ligand>
        <name>Ca(2+)</name>
        <dbReference type="ChEBI" id="CHEBI:29108"/>
    </ligand>
</feature>
<evidence type="ECO:0000256" key="4">
    <source>
        <dbReference type="ARBA" id="ARBA00022801"/>
    </source>
</evidence>
<keyword evidence="7" id="KW-0479">Metal-binding</keyword>
<dbReference type="GO" id="GO:0005789">
    <property type="term" value="C:endoplasmic reticulum membrane"/>
    <property type="evidence" value="ECO:0007669"/>
    <property type="project" value="TreeGrafter"/>
</dbReference>
<evidence type="ECO:0000256" key="9">
    <source>
        <dbReference type="RuleBase" id="RU364079"/>
    </source>
</evidence>
<dbReference type="InterPro" id="IPR008901">
    <property type="entry name" value="ACER"/>
</dbReference>
<dbReference type="AlphaFoldDB" id="A0A1S3DBC0"/>
<feature type="binding site" evidence="7">
    <location>
        <position position="22"/>
    </location>
    <ligand>
        <name>Ca(2+)</name>
        <dbReference type="ChEBI" id="CHEBI:29108"/>
    </ligand>
</feature>
<dbReference type="KEGG" id="dci:103515242"/>
<protein>
    <recommendedName>
        <fullName evidence="9">Alkaline ceramidase</fullName>
        <ecNumber evidence="9">3.5.1.-</ecNumber>
    </recommendedName>
</protein>
<dbReference type="OMA" id="YVITRYI"/>
<keyword evidence="7" id="KW-0106">Calcium</keyword>
<name>A0A1S3DBC0_DIACI</name>
<dbReference type="PANTHER" id="PTHR46187">
    <property type="entry name" value="ALKALINE CERAMIDASE 3"/>
    <property type="match status" value="1"/>
</dbReference>
<proteinExistence type="inferred from homology"/>